<evidence type="ECO:0000313" key="3">
    <source>
        <dbReference type="Proteomes" id="UP000275267"/>
    </source>
</evidence>
<comment type="caution">
    <text evidence="2">The sequence shown here is derived from an EMBL/GenBank/DDBJ whole genome shotgun (WGS) entry which is preliminary data.</text>
</comment>
<name>A0A3L6PD25_PANMI</name>
<organism evidence="2 3">
    <name type="scientific">Panicum miliaceum</name>
    <name type="common">Proso millet</name>
    <name type="synonym">Broomcorn millet</name>
    <dbReference type="NCBI Taxonomy" id="4540"/>
    <lineage>
        <taxon>Eukaryota</taxon>
        <taxon>Viridiplantae</taxon>
        <taxon>Streptophyta</taxon>
        <taxon>Embryophyta</taxon>
        <taxon>Tracheophyta</taxon>
        <taxon>Spermatophyta</taxon>
        <taxon>Magnoliopsida</taxon>
        <taxon>Liliopsida</taxon>
        <taxon>Poales</taxon>
        <taxon>Poaceae</taxon>
        <taxon>PACMAD clade</taxon>
        <taxon>Panicoideae</taxon>
        <taxon>Panicodae</taxon>
        <taxon>Paniceae</taxon>
        <taxon>Panicinae</taxon>
        <taxon>Panicum</taxon>
        <taxon>Panicum sect. Panicum</taxon>
    </lineage>
</organism>
<evidence type="ECO:0000256" key="1">
    <source>
        <dbReference type="SAM" id="MobiDB-lite"/>
    </source>
</evidence>
<evidence type="ECO:0000313" key="2">
    <source>
        <dbReference type="EMBL" id="RLM55463.1"/>
    </source>
</evidence>
<proteinExistence type="predicted"/>
<accession>A0A3L6PD25</accession>
<dbReference type="AlphaFoldDB" id="A0A3L6PD25"/>
<feature type="region of interest" description="Disordered" evidence="1">
    <location>
        <begin position="93"/>
        <end position="147"/>
    </location>
</feature>
<reference evidence="3" key="1">
    <citation type="journal article" date="2019" name="Nat. Commun.">
        <title>The genome of broomcorn millet.</title>
        <authorList>
            <person name="Zou C."/>
            <person name="Miki D."/>
            <person name="Li D."/>
            <person name="Tang Q."/>
            <person name="Xiao L."/>
            <person name="Rajput S."/>
            <person name="Deng P."/>
            <person name="Jia W."/>
            <person name="Huang R."/>
            <person name="Zhang M."/>
            <person name="Sun Y."/>
            <person name="Hu J."/>
            <person name="Fu X."/>
            <person name="Schnable P.S."/>
            <person name="Li F."/>
            <person name="Zhang H."/>
            <person name="Feng B."/>
            <person name="Zhu X."/>
            <person name="Liu R."/>
            <person name="Schnable J.C."/>
            <person name="Zhu J.-K."/>
            <person name="Zhang H."/>
        </authorList>
    </citation>
    <scope>NUCLEOTIDE SEQUENCE [LARGE SCALE GENOMIC DNA]</scope>
</reference>
<dbReference type="Proteomes" id="UP000275267">
    <property type="component" value="Unassembled WGS sequence"/>
</dbReference>
<gene>
    <name evidence="2" type="ORF">C2845_PM10G18670</name>
</gene>
<feature type="compositionally biased region" description="Gly residues" evidence="1">
    <location>
        <begin position="119"/>
        <end position="128"/>
    </location>
</feature>
<protein>
    <submittedName>
        <fullName evidence="2">Uncharacterized protein</fullName>
    </submittedName>
</protein>
<keyword evidence="3" id="KW-1185">Reference proteome</keyword>
<sequence length="147" mass="15033">MPPMRRRLVVADRRLVVGVVGGGVGELEEEVVEVGDGAGDAERAGVTVPVLLRGAAEERGEGGPAQELGAHGVALDGPALLADADRHVALRHARAAAQEPRAGRRRGGSLGRRAERLVRGGGAGVGRGHAGEPPEQAFHAAERNVGC</sequence>
<dbReference type="EMBL" id="PQIB02000018">
    <property type="protein sequence ID" value="RLM55463.1"/>
    <property type="molecule type" value="Genomic_DNA"/>
</dbReference>